<reference evidence="2 3" key="1">
    <citation type="journal article" date="2021" name="Genome Biol.">
        <title>AFLAP: assembly-free linkage analysis pipeline using k-mers from genome sequencing data.</title>
        <authorList>
            <person name="Fletcher K."/>
            <person name="Zhang L."/>
            <person name="Gil J."/>
            <person name="Han R."/>
            <person name="Cavanaugh K."/>
            <person name="Michelmore R."/>
        </authorList>
    </citation>
    <scope>NUCLEOTIDE SEQUENCE [LARGE SCALE GENOMIC DNA]</scope>
    <source>
        <strain evidence="2 3">SF5</strain>
    </source>
</reference>
<dbReference type="RefSeq" id="XP_067823233.1">
    <property type="nucleotide sequence ID" value="XM_067961414.1"/>
</dbReference>
<evidence type="ECO:0000313" key="2">
    <source>
        <dbReference type="EMBL" id="TDH73982.1"/>
    </source>
</evidence>
<sequence length="84" mass="9190">MAADSPIAPGFLEETCSLTLSLSEMAEQVGASFRMLGKIPQHFASEDRCLFREAATGLVIAVVDGARVYLMTRHPLSQTRCPQY</sequence>
<dbReference type="Proteomes" id="UP000294530">
    <property type="component" value="Unassembled WGS sequence"/>
</dbReference>
<comment type="caution">
    <text evidence="2">The sequence shown here is derived from an EMBL/GenBank/DDBJ whole genome shotgun (WGS) entry which is preliminary data.</text>
</comment>
<dbReference type="AlphaFoldDB" id="A0A976ILD7"/>
<dbReference type="GeneID" id="94347085"/>
<evidence type="ECO:0000313" key="3">
    <source>
        <dbReference type="Proteomes" id="UP000294530"/>
    </source>
</evidence>
<accession>A0A976ILD7</accession>
<name>A0A976ILD7_BRELC</name>
<protein>
    <submittedName>
        <fullName evidence="2">Uncharacterized protein</fullName>
    </submittedName>
</protein>
<dbReference type="EMBL" id="SHOA02000028">
    <property type="protein sequence ID" value="TDH73982.1"/>
    <property type="molecule type" value="Genomic_DNA"/>
</dbReference>
<gene>
    <name evidence="1" type="ORF">CCR75_003317</name>
    <name evidence="2" type="ORF">CCR75_003320</name>
</gene>
<organism evidence="2 3">
    <name type="scientific">Bremia lactucae</name>
    <name type="common">Lettuce downy mildew</name>
    <dbReference type="NCBI Taxonomy" id="4779"/>
    <lineage>
        <taxon>Eukaryota</taxon>
        <taxon>Sar</taxon>
        <taxon>Stramenopiles</taxon>
        <taxon>Oomycota</taxon>
        <taxon>Peronosporomycetes</taxon>
        <taxon>Peronosporales</taxon>
        <taxon>Peronosporaceae</taxon>
        <taxon>Bremia</taxon>
    </lineage>
</organism>
<evidence type="ECO:0000313" key="1">
    <source>
        <dbReference type="EMBL" id="TDH73735.1"/>
    </source>
</evidence>
<proteinExistence type="predicted"/>
<reference evidence="2" key="2">
    <citation type="submission" date="2021-07" db="EMBL/GenBank/DDBJ databases">
        <authorList>
            <person name="Fletcher K."/>
        </authorList>
    </citation>
    <scope>NUCLEOTIDE SEQUENCE</scope>
    <source>
        <strain evidence="2">SF5</strain>
    </source>
</reference>
<dbReference type="EMBL" id="SHOA02000028">
    <property type="protein sequence ID" value="TDH73735.1"/>
    <property type="molecule type" value="Genomic_DNA"/>
</dbReference>
<dbReference type="KEGG" id="blac:94347085"/>
<keyword evidence="3" id="KW-1185">Reference proteome</keyword>